<gene>
    <name evidence="2" type="ORF">NQ314_001058</name>
</gene>
<accession>A0AAV8ZSR5</accession>
<comment type="caution">
    <text evidence="2">The sequence shown here is derived from an EMBL/GenBank/DDBJ whole genome shotgun (WGS) entry which is preliminary data.</text>
</comment>
<keyword evidence="3" id="KW-1185">Reference proteome</keyword>
<dbReference type="AlphaFoldDB" id="A0AAV8ZSR5"/>
<dbReference type="Proteomes" id="UP001162156">
    <property type="component" value="Unassembled WGS sequence"/>
</dbReference>
<dbReference type="EMBL" id="JANEYF010000320">
    <property type="protein sequence ID" value="KAJ8970711.1"/>
    <property type="molecule type" value="Genomic_DNA"/>
</dbReference>
<feature type="region of interest" description="Disordered" evidence="1">
    <location>
        <begin position="1"/>
        <end position="21"/>
    </location>
</feature>
<evidence type="ECO:0000313" key="2">
    <source>
        <dbReference type="EMBL" id="KAJ8970711.1"/>
    </source>
</evidence>
<sequence>MSVGTADVEDVDSGTITGGDWRHDNELVELQPTTYRNATDAAKDCRDTYRDYFIGNGKVPWQDRFI</sequence>
<name>A0AAV8ZSR5_9CUCU</name>
<reference evidence="2" key="1">
    <citation type="journal article" date="2023" name="Insect Mol. Biol.">
        <title>Genome sequencing provides insights into the evolution of gene families encoding plant cell wall-degrading enzymes in longhorned beetles.</title>
        <authorList>
            <person name="Shin N.R."/>
            <person name="Okamura Y."/>
            <person name="Kirsch R."/>
            <person name="Pauchet Y."/>
        </authorList>
    </citation>
    <scope>NUCLEOTIDE SEQUENCE</scope>
    <source>
        <strain evidence="2">RBIC_L_NR</strain>
    </source>
</reference>
<evidence type="ECO:0000313" key="3">
    <source>
        <dbReference type="Proteomes" id="UP001162156"/>
    </source>
</evidence>
<proteinExistence type="predicted"/>
<protein>
    <submittedName>
        <fullName evidence="2">Uncharacterized protein</fullName>
    </submittedName>
</protein>
<evidence type="ECO:0000256" key="1">
    <source>
        <dbReference type="SAM" id="MobiDB-lite"/>
    </source>
</evidence>
<organism evidence="2 3">
    <name type="scientific">Rhamnusium bicolor</name>
    <dbReference type="NCBI Taxonomy" id="1586634"/>
    <lineage>
        <taxon>Eukaryota</taxon>
        <taxon>Metazoa</taxon>
        <taxon>Ecdysozoa</taxon>
        <taxon>Arthropoda</taxon>
        <taxon>Hexapoda</taxon>
        <taxon>Insecta</taxon>
        <taxon>Pterygota</taxon>
        <taxon>Neoptera</taxon>
        <taxon>Endopterygota</taxon>
        <taxon>Coleoptera</taxon>
        <taxon>Polyphaga</taxon>
        <taxon>Cucujiformia</taxon>
        <taxon>Chrysomeloidea</taxon>
        <taxon>Cerambycidae</taxon>
        <taxon>Lepturinae</taxon>
        <taxon>Rhagiini</taxon>
        <taxon>Rhamnusium</taxon>
    </lineage>
</organism>